<feature type="chain" id="PRO_5025526819" description="LamG domain-containing protein" evidence="1">
    <location>
        <begin position="31"/>
        <end position="270"/>
    </location>
</feature>
<keyword evidence="1" id="KW-0732">Signal</keyword>
<dbReference type="RefSeq" id="WP_164322306.1">
    <property type="nucleotide sequence ID" value="NZ_JAAGLU010000043.1"/>
</dbReference>
<dbReference type="Gene3D" id="2.60.120.200">
    <property type="match status" value="1"/>
</dbReference>
<comment type="caution">
    <text evidence="2">The sequence shown here is derived from an EMBL/GenBank/DDBJ whole genome shotgun (WGS) entry which is preliminary data.</text>
</comment>
<gene>
    <name evidence="2" type="ORF">G3I71_38230</name>
</gene>
<sequence length="270" mass="28787">MTILRKSIAALSAAAATSATLLAIPPTASATPAHDTALGQRPFVRENFDHLPIGPVTAGRGWTTDTSNGTLTVAPSTTGKGRELRIRTQGNGRAFVVFPNLSAPGNSYWARMRLRVDAFPTAPDWAHWTIAEVSGADSPTLVRPLGGQYAPTDKGNFWGVGSDLGPTGDWTSWKTSAPAVADQWQCVEFHLDAADSRVTVYFDGVEQSDLTVSTQSHGGAQDSDFAFPTFDKLKLGWQLYQGDPTPSSYEMRVDDIALSTERVGGCGGRG</sequence>
<organism evidence="2">
    <name type="scientific">Streptomyces sp. SID12501</name>
    <dbReference type="NCBI Taxonomy" id="2706042"/>
    <lineage>
        <taxon>Bacteria</taxon>
        <taxon>Bacillati</taxon>
        <taxon>Actinomycetota</taxon>
        <taxon>Actinomycetes</taxon>
        <taxon>Kitasatosporales</taxon>
        <taxon>Streptomycetaceae</taxon>
        <taxon>Streptomyces</taxon>
    </lineage>
</organism>
<dbReference type="InterPro" id="IPR013320">
    <property type="entry name" value="ConA-like_dom_sf"/>
</dbReference>
<reference evidence="2" key="1">
    <citation type="submission" date="2020-01" db="EMBL/GenBank/DDBJ databases">
        <title>Insect and environment-associated Actinomycetes.</title>
        <authorList>
            <person name="Currrie C."/>
            <person name="Chevrette M."/>
            <person name="Carlson C."/>
            <person name="Stubbendieck R."/>
            <person name="Wendt-Pienkowski E."/>
        </authorList>
    </citation>
    <scope>NUCLEOTIDE SEQUENCE</scope>
    <source>
        <strain evidence="2">SID12501</strain>
    </source>
</reference>
<accession>A0A6B3C4B9</accession>
<evidence type="ECO:0000256" key="1">
    <source>
        <dbReference type="SAM" id="SignalP"/>
    </source>
</evidence>
<proteinExistence type="predicted"/>
<dbReference type="SUPFAM" id="SSF49899">
    <property type="entry name" value="Concanavalin A-like lectins/glucanases"/>
    <property type="match status" value="1"/>
</dbReference>
<evidence type="ECO:0008006" key="3">
    <source>
        <dbReference type="Google" id="ProtNLM"/>
    </source>
</evidence>
<feature type="signal peptide" evidence="1">
    <location>
        <begin position="1"/>
        <end position="30"/>
    </location>
</feature>
<evidence type="ECO:0000313" key="2">
    <source>
        <dbReference type="EMBL" id="NEC91519.1"/>
    </source>
</evidence>
<dbReference type="AlphaFoldDB" id="A0A6B3C4B9"/>
<protein>
    <recommendedName>
        <fullName evidence="3">LamG domain-containing protein</fullName>
    </recommendedName>
</protein>
<name>A0A6B3C4B9_9ACTN</name>
<dbReference type="EMBL" id="JAAGLU010000043">
    <property type="protein sequence ID" value="NEC91519.1"/>
    <property type="molecule type" value="Genomic_DNA"/>
</dbReference>